<feature type="domain" description="Fungal lipase-type" evidence="1">
    <location>
        <begin position="175"/>
        <end position="321"/>
    </location>
</feature>
<keyword evidence="3" id="KW-1185">Reference proteome</keyword>
<dbReference type="PANTHER" id="PTHR45856:SF24">
    <property type="entry name" value="FUNGAL LIPASE-LIKE DOMAIN-CONTAINING PROTEIN"/>
    <property type="match status" value="1"/>
</dbReference>
<protein>
    <submittedName>
        <fullName evidence="2">G10402 protein</fullName>
    </submittedName>
</protein>
<dbReference type="CDD" id="cd00519">
    <property type="entry name" value="Lipase_3"/>
    <property type="match status" value="1"/>
</dbReference>
<dbReference type="EMBL" id="CAXHTA020000017">
    <property type="protein sequence ID" value="CAL5227438.1"/>
    <property type="molecule type" value="Genomic_DNA"/>
</dbReference>
<dbReference type="PANTHER" id="PTHR45856">
    <property type="entry name" value="ALPHA/BETA-HYDROLASES SUPERFAMILY PROTEIN"/>
    <property type="match status" value="1"/>
</dbReference>
<name>A0ABP1GBB2_9CHLO</name>
<proteinExistence type="predicted"/>
<dbReference type="Gene3D" id="3.40.50.1820">
    <property type="entry name" value="alpha/beta hydrolase"/>
    <property type="match status" value="1"/>
</dbReference>
<accession>A0ABP1GBB2</accession>
<dbReference type="Proteomes" id="UP001497392">
    <property type="component" value="Unassembled WGS sequence"/>
</dbReference>
<evidence type="ECO:0000313" key="3">
    <source>
        <dbReference type="Proteomes" id="UP001497392"/>
    </source>
</evidence>
<dbReference type="InterPro" id="IPR029058">
    <property type="entry name" value="AB_hydrolase_fold"/>
</dbReference>
<reference evidence="2 3" key="1">
    <citation type="submission" date="2024-06" db="EMBL/GenBank/DDBJ databases">
        <authorList>
            <person name="Kraege A."/>
            <person name="Thomma B."/>
        </authorList>
    </citation>
    <scope>NUCLEOTIDE SEQUENCE [LARGE SCALE GENOMIC DNA]</scope>
</reference>
<dbReference type="InterPro" id="IPR051218">
    <property type="entry name" value="Sec_MonoDiacylglyc_Lipase"/>
</dbReference>
<evidence type="ECO:0000313" key="2">
    <source>
        <dbReference type="EMBL" id="CAL5227438.1"/>
    </source>
</evidence>
<dbReference type="InterPro" id="IPR002921">
    <property type="entry name" value="Fungal_lipase-type"/>
</dbReference>
<organism evidence="2 3">
    <name type="scientific">Coccomyxa viridis</name>
    <dbReference type="NCBI Taxonomy" id="1274662"/>
    <lineage>
        <taxon>Eukaryota</taxon>
        <taxon>Viridiplantae</taxon>
        <taxon>Chlorophyta</taxon>
        <taxon>core chlorophytes</taxon>
        <taxon>Trebouxiophyceae</taxon>
        <taxon>Trebouxiophyceae incertae sedis</taxon>
        <taxon>Coccomyxaceae</taxon>
        <taxon>Coccomyxa</taxon>
    </lineage>
</organism>
<gene>
    <name evidence="2" type="primary">g10402</name>
    <name evidence="2" type="ORF">VP750_LOCUS9344</name>
</gene>
<evidence type="ECO:0000259" key="1">
    <source>
        <dbReference type="Pfam" id="PF01764"/>
    </source>
</evidence>
<dbReference type="SUPFAM" id="SSF53474">
    <property type="entry name" value="alpha/beta-Hydrolases"/>
    <property type="match status" value="1"/>
</dbReference>
<dbReference type="Pfam" id="PF01764">
    <property type="entry name" value="Lipase_3"/>
    <property type="match status" value="1"/>
</dbReference>
<comment type="caution">
    <text evidence="2">The sequence shown here is derived from an EMBL/GenBank/DDBJ whole genome shotgun (WGS) entry which is preliminary data.</text>
</comment>
<sequence>MEWHKQRDDPPEIADELAYKCGDAATEKELTGSYFPNKNAAQFLNTLLQPLVSNSGQCPNRASGTAPELRNQLEDLYPAMVMNIATDNVDGGNITRFIQLTEGYIYPAKTGGWIKRVALVENQEMPTLKQYLGSIPTLVMNGTTRLPKPIGADTKVFVANFQAPAPPTQAGFFFFGTELLNPCMWSTDSDFMQAPYFPGNGSDAAQCPGCKAHQGFLRAFNSVTNTTGHKNNILKAWKDMSNVPPEQVTRVLCAGFSLGAALATMCGPWAKATFPNAYVEVVTGGSPRVFNPAAAVWYDKNIQNVYRIVNNKDIVPSLPPATLGTMQYKHVGSPIFLDRTGEALPGEYMAFRGERPEWYTGSIGDHVSGYILGVKQAAECTVRP</sequence>